<dbReference type="Pfam" id="PF12831">
    <property type="entry name" value="FAD_oxidored"/>
    <property type="match status" value="1"/>
</dbReference>
<evidence type="ECO:0000256" key="4">
    <source>
        <dbReference type="ARBA" id="ARBA00022630"/>
    </source>
</evidence>
<dbReference type="UniPathway" id="UPA00647">
    <property type="reaction ID" value="UER00700"/>
</dbReference>
<evidence type="ECO:0000256" key="6">
    <source>
        <dbReference type="ARBA" id="ARBA00022827"/>
    </source>
</evidence>
<dbReference type="GO" id="GO:0016491">
    <property type="term" value="F:oxidoreductase activity"/>
    <property type="evidence" value="ECO:0007669"/>
    <property type="project" value="UniProtKB-UniRule"/>
</dbReference>
<feature type="domain" description="4Fe-4S ferredoxin-type" evidence="11">
    <location>
        <begin position="570"/>
        <end position="599"/>
    </location>
</feature>
<comment type="pathway">
    <text evidence="10">Cofactor metabolism; coenzyme M-coenzyme B heterodisulfide reduction; coenzyme B and coenzyme M from coenzyme M-coenzyme B heterodisulfide: step 1/1.</text>
</comment>
<feature type="non-terminal residue" evidence="12">
    <location>
        <position position="617"/>
    </location>
</feature>
<proteinExistence type="inferred from homology"/>
<dbReference type="Pfam" id="PF13187">
    <property type="entry name" value="Fer4_9"/>
    <property type="match status" value="1"/>
</dbReference>
<dbReference type="GO" id="GO:0051539">
    <property type="term" value="F:4 iron, 4 sulfur cluster binding"/>
    <property type="evidence" value="ECO:0007669"/>
    <property type="project" value="UniProtKB-UniRule"/>
</dbReference>
<evidence type="ECO:0000313" key="12">
    <source>
        <dbReference type="EMBL" id="KPQ44106.1"/>
    </source>
</evidence>
<evidence type="ECO:0000256" key="10">
    <source>
        <dbReference type="RuleBase" id="RU366072"/>
    </source>
</evidence>
<keyword evidence="6 10" id="KW-0274">FAD</keyword>
<dbReference type="Gene3D" id="3.30.70.20">
    <property type="match status" value="2"/>
</dbReference>
<dbReference type="PANTHER" id="PTHR43498:SF1">
    <property type="entry name" value="COB--COM HETERODISULFIDE REDUCTASE IRON-SULFUR SUBUNIT A"/>
    <property type="match status" value="1"/>
</dbReference>
<keyword evidence="5 10" id="KW-0479">Metal-binding</keyword>
<name>A0A0N8KR69_9EURY</name>
<feature type="domain" description="4Fe-4S ferredoxin-type" evidence="11">
    <location>
        <begin position="206"/>
        <end position="236"/>
    </location>
</feature>
<comment type="similarity">
    <text evidence="2 10">Belongs to the HdrA family.</text>
</comment>
<organism evidence="12 13">
    <name type="scientific">Candidatus Methanoperedens nitratireducens</name>
    <dbReference type="NCBI Taxonomy" id="1392998"/>
    <lineage>
        <taxon>Archaea</taxon>
        <taxon>Methanobacteriati</taxon>
        <taxon>Methanobacteriota</taxon>
        <taxon>Stenosarchaea group</taxon>
        <taxon>Methanomicrobia</taxon>
        <taxon>Methanosarcinales</taxon>
        <taxon>ANME-2 cluster</taxon>
        <taxon>Candidatus Methanoperedentaceae</taxon>
        <taxon>Candidatus Methanoperedens</taxon>
    </lineage>
</organism>
<evidence type="ECO:0000256" key="3">
    <source>
        <dbReference type="ARBA" id="ARBA00022485"/>
    </source>
</evidence>
<feature type="domain" description="4Fe-4S ferredoxin-type" evidence="11">
    <location>
        <begin position="541"/>
        <end position="569"/>
    </location>
</feature>
<dbReference type="InterPro" id="IPR036188">
    <property type="entry name" value="FAD/NAD-bd_sf"/>
</dbReference>
<dbReference type="GO" id="GO:0046872">
    <property type="term" value="F:metal ion binding"/>
    <property type="evidence" value="ECO:0007669"/>
    <property type="project" value="UniProtKB-KW"/>
</dbReference>
<accession>A0A0N8KR69</accession>
<reference evidence="12 13" key="1">
    <citation type="submission" date="2015-09" db="EMBL/GenBank/DDBJ databases">
        <title>A metagenomics-based metabolic model of nitrate-dependent anaerobic oxidation of methane by Methanoperedens-like archaea.</title>
        <authorList>
            <person name="Arshad A."/>
            <person name="Speth D.R."/>
            <person name="De Graaf R.M."/>
            <person name="Op Den Camp H.J."/>
            <person name="Jetten M.S."/>
            <person name="Welte C.U."/>
        </authorList>
    </citation>
    <scope>NUCLEOTIDE SEQUENCE [LARGE SCALE GENOMIC DNA]</scope>
</reference>
<dbReference type="Gene3D" id="3.50.50.60">
    <property type="entry name" value="FAD/NAD(P)-binding domain"/>
    <property type="match status" value="1"/>
</dbReference>
<comment type="caution">
    <text evidence="12">The sequence shown here is derived from an EMBL/GenBank/DDBJ whole genome shotgun (WGS) entry which is preliminary data.</text>
</comment>
<dbReference type="PROSITE" id="PS00198">
    <property type="entry name" value="4FE4S_FER_1"/>
    <property type="match status" value="2"/>
</dbReference>
<dbReference type="PANTHER" id="PTHR43498">
    <property type="entry name" value="FERREDOXIN:COB-COM HETERODISULFIDE REDUCTASE SUBUNIT A"/>
    <property type="match status" value="1"/>
</dbReference>
<evidence type="ECO:0000256" key="7">
    <source>
        <dbReference type="ARBA" id="ARBA00023002"/>
    </source>
</evidence>
<evidence type="ECO:0000256" key="5">
    <source>
        <dbReference type="ARBA" id="ARBA00022723"/>
    </source>
</evidence>
<dbReference type="Gene3D" id="3.40.50.720">
    <property type="entry name" value="NAD(P)-binding Rossmann-like Domain"/>
    <property type="match status" value="1"/>
</dbReference>
<dbReference type="InterPro" id="IPR017896">
    <property type="entry name" value="4Fe4S_Fe-S-bd"/>
</dbReference>
<dbReference type="AlphaFoldDB" id="A0A0N8KR69"/>
<evidence type="ECO:0000256" key="8">
    <source>
        <dbReference type="ARBA" id="ARBA00023004"/>
    </source>
</evidence>
<dbReference type="SUPFAM" id="SSF54862">
    <property type="entry name" value="4Fe-4S ferredoxins"/>
    <property type="match status" value="1"/>
</dbReference>
<sequence>MLKDVVVARDIQFACGDSGQEQVKKDILEEKLDRIVMAACSPRLHEVTFRRVLEQSGLNKHFLEMVNIREQGSWVHTNKNGLATQKVKELVAMGVARVALLSPLEKRTVPANKDVLVIGAGVAGIEAALTLANMGVKVHLVEREPTIGGKMALMNEVFPNNDCSLCVLAPKMSDVQNNPNITLYTNSEITGVRGRAGNYLITGVTKPRYVDPRKCKGCIDICAKVCPIDVPNQFDYGIGARKSIYIPFAQAVPLVACIDKNCVGCDLCRLACPAEAVDFTQKTEDFKFDVGAIIVATGYQPFDAARKEEYGYGRYKNVVTNLEVERMLSAAGPTHGRVVSPSTGEDIKSAAFILCVGSRDEQVGNPYCSKVCCMASIKNAMKLAEKYPDARISIHYIDIRAGGEMYEEYYKRAQELGVTFVRGRVAEVEESDGKTIIHYEDTLSGEKCSDITDLVVLAIGMEADKDSRQIGKMLNLSTRPDRFFQSAHPKMRPVETHTKGIFIAGCASGPKEIQVSIEQGTAAAAKALSLLYKGEIDIEPASAYVIPDLCDGCGICEKICDFGRIKVTDRKASVDEVACRGCGACTAACPNGAIQIRNYTDEQILSQITEALAGSIS</sequence>
<comment type="subunit">
    <text evidence="10">The ferredoxin:CoB-CoM heterodisulfide reductase is composed of three subunits; HdrA, HdrB and HdrC.</text>
</comment>
<feature type="domain" description="4Fe-4S ferredoxin-type" evidence="11">
    <location>
        <begin position="251"/>
        <end position="282"/>
    </location>
</feature>
<comment type="cofactor">
    <cofactor evidence="1 10">
        <name>FAD</name>
        <dbReference type="ChEBI" id="CHEBI:57692"/>
    </cofactor>
</comment>
<evidence type="ECO:0000256" key="2">
    <source>
        <dbReference type="ARBA" id="ARBA00006561"/>
    </source>
</evidence>
<keyword evidence="4 10" id="KW-0285">Flavoprotein</keyword>
<keyword evidence="3 10" id="KW-0004">4Fe-4S</keyword>
<dbReference type="SUPFAM" id="SSF51905">
    <property type="entry name" value="FAD/NAD(P)-binding domain"/>
    <property type="match status" value="1"/>
</dbReference>
<keyword evidence="9 10" id="KW-0411">Iron-sulfur</keyword>
<dbReference type="InterPro" id="IPR017900">
    <property type="entry name" value="4Fe4S_Fe_S_CS"/>
</dbReference>
<dbReference type="EMBL" id="LKCM01000108">
    <property type="protein sequence ID" value="KPQ44106.1"/>
    <property type="molecule type" value="Genomic_DNA"/>
</dbReference>
<dbReference type="EC" id="1.8.-.-" evidence="10"/>
<protein>
    <recommendedName>
        <fullName evidence="10">CoB--CoM heterodisulfide reductase iron-sulfur subunit A</fullName>
        <ecNumber evidence="10">1.8.-.-</ecNumber>
    </recommendedName>
</protein>
<keyword evidence="7 10" id="KW-0560">Oxidoreductase</keyword>
<dbReference type="PROSITE" id="PS51379">
    <property type="entry name" value="4FE4S_FER_2"/>
    <property type="match status" value="4"/>
</dbReference>
<evidence type="ECO:0000259" key="11">
    <source>
        <dbReference type="PROSITE" id="PS51379"/>
    </source>
</evidence>
<comment type="function">
    <text evidence="10">Part of a complex that catalyzes the reversible reduction of CoM-S-S-CoB to the thiol-coenzymes H-S-CoM (coenzyme M) and H-S-CoB (coenzyme B).</text>
</comment>
<evidence type="ECO:0000313" key="13">
    <source>
        <dbReference type="Proteomes" id="UP000050360"/>
    </source>
</evidence>
<keyword evidence="8 10" id="KW-0408">Iron</keyword>
<dbReference type="InterPro" id="IPR039650">
    <property type="entry name" value="HdrA-like"/>
</dbReference>
<gene>
    <name evidence="12" type="ORF">MPEBLZ_01322</name>
</gene>
<comment type="cofactor">
    <cofactor evidence="10">
        <name>[4Fe-4S] cluster</name>
        <dbReference type="ChEBI" id="CHEBI:49883"/>
    </cofactor>
</comment>
<evidence type="ECO:0000256" key="9">
    <source>
        <dbReference type="ARBA" id="ARBA00023014"/>
    </source>
</evidence>
<dbReference type="Proteomes" id="UP000050360">
    <property type="component" value="Unassembled WGS sequence"/>
</dbReference>
<evidence type="ECO:0000256" key="1">
    <source>
        <dbReference type="ARBA" id="ARBA00001974"/>
    </source>
</evidence>